<organism evidence="2 3">
    <name type="scientific">Variovorax defluvii</name>
    <dbReference type="NCBI Taxonomy" id="913761"/>
    <lineage>
        <taxon>Bacteria</taxon>
        <taxon>Pseudomonadati</taxon>
        <taxon>Pseudomonadota</taxon>
        <taxon>Betaproteobacteria</taxon>
        <taxon>Burkholderiales</taxon>
        <taxon>Comamonadaceae</taxon>
        <taxon>Variovorax</taxon>
    </lineage>
</organism>
<dbReference type="InterPro" id="IPR036928">
    <property type="entry name" value="AS_sf"/>
</dbReference>
<accession>A0ABP8IH50</accession>
<dbReference type="InterPro" id="IPR020556">
    <property type="entry name" value="Amidase_CS"/>
</dbReference>
<gene>
    <name evidence="2" type="ORF">GCM10023165_53140</name>
</gene>
<dbReference type="Proteomes" id="UP001500975">
    <property type="component" value="Unassembled WGS sequence"/>
</dbReference>
<dbReference type="RefSeq" id="WP_345541788.1">
    <property type="nucleotide sequence ID" value="NZ_BAABGJ010000081.1"/>
</dbReference>
<dbReference type="InterPro" id="IPR000120">
    <property type="entry name" value="Amidase"/>
</dbReference>
<dbReference type="PROSITE" id="PS00571">
    <property type="entry name" value="AMIDASES"/>
    <property type="match status" value="1"/>
</dbReference>
<dbReference type="Gene3D" id="3.90.1300.10">
    <property type="entry name" value="Amidase signature (AS) domain"/>
    <property type="match status" value="1"/>
</dbReference>
<dbReference type="Pfam" id="PF01425">
    <property type="entry name" value="Amidase"/>
    <property type="match status" value="2"/>
</dbReference>
<evidence type="ECO:0000313" key="3">
    <source>
        <dbReference type="Proteomes" id="UP001500975"/>
    </source>
</evidence>
<sequence length="452" mass="47029">MADHIATAIRTVRAERDSGRVQHWIAQQQARLAAEGPVRRCLVRRFAAESAHRPGLLQGVALAHKDVFDLPGHAPGAGRTPRESKAPRAFAAPLARLYAAGALNLGSLTLAELCCGATGENRAFGRALNPVDPQAVVGGSSSGSAVAVAAGLCTASLGTDTAGSVRIPAATCGVVGLKPTHGAVDSRGVFGLAPSLDTVGVLARSASDAAHVWTVLAAPGDEPVPAHRSDAIEFALEAPQPWRLALALDGEDVDENVGSVLQVAARELSVHWRISTRTVADRARLNAFAQVVLHVEAATGHLHEMQEGVDGLPDAARAVLLPGLAVPATWYAGALGARGAAHEAFLRGPLREADVLVTPASDRPVPDWDEVTPGSARHDPRQLLALNAHFAYVNYLGLPAVVFPVGSDRRGRPVSIQAIARAGSEPALLAFAHQAMRALGTRAPAVTEEDFP</sequence>
<dbReference type="EMBL" id="BAABGJ010000081">
    <property type="protein sequence ID" value="GAA4358333.1"/>
    <property type="molecule type" value="Genomic_DNA"/>
</dbReference>
<comment type="caution">
    <text evidence="2">The sequence shown here is derived from an EMBL/GenBank/DDBJ whole genome shotgun (WGS) entry which is preliminary data.</text>
</comment>
<evidence type="ECO:0000259" key="1">
    <source>
        <dbReference type="Pfam" id="PF01425"/>
    </source>
</evidence>
<dbReference type="SUPFAM" id="SSF75304">
    <property type="entry name" value="Amidase signature (AS) enzymes"/>
    <property type="match status" value="1"/>
</dbReference>
<dbReference type="InterPro" id="IPR023631">
    <property type="entry name" value="Amidase_dom"/>
</dbReference>
<name>A0ABP8IH50_9BURK</name>
<reference evidence="3" key="1">
    <citation type="journal article" date="2019" name="Int. J. Syst. Evol. Microbiol.">
        <title>The Global Catalogue of Microorganisms (GCM) 10K type strain sequencing project: providing services to taxonomists for standard genome sequencing and annotation.</title>
        <authorList>
            <consortium name="The Broad Institute Genomics Platform"/>
            <consortium name="The Broad Institute Genome Sequencing Center for Infectious Disease"/>
            <person name="Wu L."/>
            <person name="Ma J."/>
        </authorList>
    </citation>
    <scope>NUCLEOTIDE SEQUENCE [LARGE SCALE GENOMIC DNA]</scope>
    <source>
        <strain evidence="3">JCM 17804</strain>
    </source>
</reference>
<feature type="domain" description="Amidase" evidence="1">
    <location>
        <begin position="51"/>
        <end position="268"/>
    </location>
</feature>
<dbReference type="PANTHER" id="PTHR11895">
    <property type="entry name" value="TRANSAMIDASE"/>
    <property type="match status" value="1"/>
</dbReference>
<proteinExistence type="predicted"/>
<dbReference type="PANTHER" id="PTHR11895:SF176">
    <property type="entry name" value="AMIDASE AMID-RELATED"/>
    <property type="match status" value="1"/>
</dbReference>
<evidence type="ECO:0000313" key="2">
    <source>
        <dbReference type="EMBL" id="GAA4358333.1"/>
    </source>
</evidence>
<keyword evidence="3" id="KW-1185">Reference proteome</keyword>
<feature type="domain" description="Amidase" evidence="1">
    <location>
        <begin position="347"/>
        <end position="429"/>
    </location>
</feature>
<protein>
    <submittedName>
        <fullName evidence="2">Amidase</fullName>
    </submittedName>
</protein>